<feature type="coiled-coil region" evidence="1">
    <location>
        <begin position="184"/>
        <end position="211"/>
    </location>
</feature>
<dbReference type="RefSeq" id="XP_003687990.1">
    <property type="nucleotide sequence ID" value="XM_003687942.1"/>
</dbReference>
<dbReference type="OrthoDB" id="2253354at2759"/>
<feature type="compositionally biased region" description="Polar residues" evidence="2">
    <location>
        <begin position="122"/>
        <end position="131"/>
    </location>
</feature>
<keyword evidence="4" id="KW-1185">Reference proteome</keyword>
<feature type="compositionally biased region" description="Basic and acidic residues" evidence="2">
    <location>
        <begin position="112"/>
        <end position="121"/>
    </location>
</feature>
<proteinExistence type="predicted"/>
<dbReference type="OMA" id="HMMMNQP"/>
<keyword evidence="1" id="KW-0175">Coiled coil</keyword>
<dbReference type="AlphaFoldDB" id="G8C078"/>
<reference evidence="3 4" key="1">
    <citation type="journal article" date="2011" name="Proc. Natl. Acad. Sci. U.S.A.">
        <title>Evolutionary erosion of yeast sex chromosomes by mating-type switching accidents.</title>
        <authorList>
            <person name="Gordon J.L."/>
            <person name="Armisen D."/>
            <person name="Proux-Wera E."/>
            <person name="Oheigeartaigh S.S."/>
            <person name="Byrne K.P."/>
            <person name="Wolfe K.H."/>
        </authorList>
    </citation>
    <scope>NUCLEOTIDE SEQUENCE [LARGE SCALE GENOMIC DNA]</scope>
    <source>
        <strain evidence="4">ATCC 24235 / CBS 4417 / NBRC 1672 / NRRL Y-8282 / UCD 70-5</strain>
    </source>
</reference>
<evidence type="ECO:0000313" key="3">
    <source>
        <dbReference type="EMBL" id="CCE65556.1"/>
    </source>
</evidence>
<dbReference type="GeneID" id="11531747"/>
<sequence length="237" mass="26953">MWSVRSRNLLITVSRRAYSQTAATGPSSYKKPSRFDKSILKPALVLLIFGSILTNVSDAKKELVELDRRYSLKNDILRSLIYRASQGDTDFELDKEMVLVNKLFQRHELQSNGKGMKDKLRLSTNAYSTSDPNRKNMRSASGAGKAQRDDQDLNSLWNELLEDMNKDIDVKQALSTSVEGSSKHEDILTDKEMLQEEMKKEKHRGNNYEAKTDVHVIVENPGNLSDAVKDNKVSRFL</sequence>
<accession>G8C078</accession>
<name>G8C078_TETPH</name>
<evidence type="ECO:0000313" key="4">
    <source>
        <dbReference type="Proteomes" id="UP000005666"/>
    </source>
</evidence>
<dbReference type="Proteomes" id="UP000005666">
    <property type="component" value="Chromosome 12"/>
</dbReference>
<evidence type="ECO:0000256" key="1">
    <source>
        <dbReference type="SAM" id="Coils"/>
    </source>
</evidence>
<evidence type="ECO:0000256" key="2">
    <source>
        <dbReference type="SAM" id="MobiDB-lite"/>
    </source>
</evidence>
<dbReference type="EMBL" id="HE612867">
    <property type="protein sequence ID" value="CCE65556.1"/>
    <property type="molecule type" value="Genomic_DNA"/>
</dbReference>
<feature type="region of interest" description="Disordered" evidence="2">
    <location>
        <begin position="112"/>
        <end position="149"/>
    </location>
</feature>
<gene>
    <name evidence="3" type="primary">TPHA0L02040</name>
    <name evidence="3" type="ordered locus">TPHA_0L02040</name>
</gene>
<dbReference type="eggNOG" id="ENOG502S583">
    <property type="taxonomic scope" value="Eukaryota"/>
</dbReference>
<dbReference type="KEGG" id="tpf:TPHA_0L02040"/>
<organism evidence="3 4">
    <name type="scientific">Tetrapisispora phaffii (strain ATCC 24235 / CBS 4417 / NBRC 1672 / NRRL Y-8282 / UCD 70-5)</name>
    <name type="common">Yeast</name>
    <name type="synonym">Fabospora phaffii</name>
    <dbReference type="NCBI Taxonomy" id="1071381"/>
    <lineage>
        <taxon>Eukaryota</taxon>
        <taxon>Fungi</taxon>
        <taxon>Dikarya</taxon>
        <taxon>Ascomycota</taxon>
        <taxon>Saccharomycotina</taxon>
        <taxon>Saccharomycetes</taxon>
        <taxon>Saccharomycetales</taxon>
        <taxon>Saccharomycetaceae</taxon>
        <taxon>Tetrapisispora</taxon>
    </lineage>
</organism>
<protein>
    <submittedName>
        <fullName evidence="3">Uncharacterized protein</fullName>
    </submittedName>
</protein>
<dbReference type="HOGENOM" id="CLU_071870_0_0_1"/>